<name>A0A183DTF4_9BILA</name>
<dbReference type="Proteomes" id="UP000271098">
    <property type="component" value="Unassembled WGS sequence"/>
</dbReference>
<protein>
    <submittedName>
        <fullName evidence="3">DDE_Tnp_ISL3 domain-containing protein</fullName>
    </submittedName>
</protein>
<reference evidence="3" key="1">
    <citation type="submission" date="2016-06" db="UniProtKB">
        <authorList>
            <consortium name="WormBaseParasite"/>
        </authorList>
    </citation>
    <scope>IDENTIFICATION</scope>
</reference>
<reference evidence="1 2" key="2">
    <citation type="submission" date="2018-11" db="EMBL/GenBank/DDBJ databases">
        <authorList>
            <consortium name="Pathogen Informatics"/>
        </authorList>
    </citation>
    <scope>NUCLEOTIDE SEQUENCE [LARGE SCALE GENOMIC DNA]</scope>
</reference>
<evidence type="ECO:0000313" key="2">
    <source>
        <dbReference type="Proteomes" id="UP000271098"/>
    </source>
</evidence>
<gene>
    <name evidence="1" type="ORF">GPUH_LOCUS11995</name>
</gene>
<evidence type="ECO:0000313" key="3">
    <source>
        <dbReference type="WBParaSite" id="GPUH_0001200901-mRNA-1"/>
    </source>
</evidence>
<accession>A0A183DTF4</accession>
<proteinExistence type="predicted"/>
<evidence type="ECO:0000313" key="1">
    <source>
        <dbReference type="EMBL" id="VDN19655.1"/>
    </source>
</evidence>
<dbReference type="EMBL" id="UYRT01078959">
    <property type="protein sequence ID" value="VDN19655.1"/>
    <property type="molecule type" value="Genomic_DNA"/>
</dbReference>
<sequence>MMDPSRISSSGVVVKFQVVVVENFRAVSQLSWSFEGCALLNTINLAKDAVDKYQQYQKLKKVYDGFQMIDEGYQKIKGGFQVREGIGMAAAGINKIYKVGKRLFS</sequence>
<dbReference type="AlphaFoldDB" id="A0A183DTF4"/>
<dbReference type="WBParaSite" id="GPUH_0001200901-mRNA-1">
    <property type="protein sequence ID" value="GPUH_0001200901-mRNA-1"/>
    <property type="gene ID" value="GPUH_0001200901"/>
</dbReference>
<keyword evidence="2" id="KW-1185">Reference proteome</keyword>
<organism evidence="3">
    <name type="scientific">Gongylonema pulchrum</name>
    <dbReference type="NCBI Taxonomy" id="637853"/>
    <lineage>
        <taxon>Eukaryota</taxon>
        <taxon>Metazoa</taxon>
        <taxon>Ecdysozoa</taxon>
        <taxon>Nematoda</taxon>
        <taxon>Chromadorea</taxon>
        <taxon>Rhabditida</taxon>
        <taxon>Spirurina</taxon>
        <taxon>Spiruromorpha</taxon>
        <taxon>Spiruroidea</taxon>
        <taxon>Gongylonematidae</taxon>
        <taxon>Gongylonema</taxon>
    </lineage>
</organism>